<dbReference type="OrthoDB" id="413313at2759"/>
<dbReference type="GO" id="GO:0005615">
    <property type="term" value="C:extracellular space"/>
    <property type="evidence" value="ECO:0007669"/>
    <property type="project" value="TreeGrafter"/>
</dbReference>
<keyword evidence="1" id="KW-1133">Transmembrane helix</keyword>
<protein>
    <submittedName>
        <fullName evidence="2">Uncharacterized protein</fullName>
    </submittedName>
</protein>
<organism evidence="2 3">
    <name type="scientific">Patiria miniata</name>
    <name type="common">Bat star</name>
    <name type="synonym">Asterina miniata</name>
    <dbReference type="NCBI Taxonomy" id="46514"/>
    <lineage>
        <taxon>Eukaryota</taxon>
        <taxon>Metazoa</taxon>
        <taxon>Echinodermata</taxon>
        <taxon>Eleutherozoa</taxon>
        <taxon>Asterozoa</taxon>
        <taxon>Asteroidea</taxon>
        <taxon>Valvatacea</taxon>
        <taxon>Valvatida</taxon>
        <taxon>Asterinidae</taxon>
        <taxon>Patiria</taxon>
    </lineage>
</organism>
<dbReference type="AlphaFoldDB" id="A0A913ZEF3"/>
<accession>A0A913ZEF3</accession>
<dbReference type="InterPro" id="IPR017850">
    <property type="entry name" value="Alkaline_phosphatase_core_sf"/>
</dbReference>
<dbReference type="EnsemblMetazoa" id="XM_038194244.1">
    <property type="protein sequence ID" value="XP_038050172.1"/>
    <property type="gene ID" value="LOC119723540"/>
</dbReference>
<dbReference type="SUPFAM" id="SSF53649">
    <property type="entry name" value="Alkaline phosphatase-like"/>
    <property type="match status" value="1"/>
</dbReference>
<dbReference type="CDD" id="cd16021">
    <property type="entry name" value="ALP_like"/>
    <property type="match status" value="1"/>
</dbReference>
<dbReference type="FunFam" id="3.40.720.10:FF:000017">
    <property type="entry name" value="Predicted protein"/>
    <property type="match status" value="1"/>
</dbReference>
<keyword evidence="1" id="KW-0812">Transmembrane</keyword>
<keyword evidence="3" id="KW-1185">Reference proteome</keyword>
<sequence length="784" mass="89478">MGNAKMSRSLCLRHRVKIIVLVMISVCTVTAVLFLYKSEELHARRRPGLIPFTENHNPLATKLLQEGFVIGRNGIRVGPGDLTEGQLYGKEGRELRKELERLTLLQQANVSKYNENVKGSDKNVGEGSRKKYMMRSEVRKALQQRVVNGTRSDSKKQACVVPELNPFDESIREHIREPEPLKCEGIMLTDVKNKQLVLRKVLSQKIKYETCYVSTIERVSDFSSLVSSPVKVRVDNQHHSKPEEIPLRYNLTSDFTAVVCLDEKSDISNSEFNDAFTDISNEEEFDAFYRASPGLFGLHASVVPRPEVLQRLRKIKPPKDGLGVNVIMLAIEATSRMNFIRQLPQTTELLAKLGSIVLEGYNIVADATAGAMIPMLTGKTELELPEIRKGEPRSKSVDTYPMIWKEFAKSGYATMFAEDSPGMATFNLRFNGFEEQPTDHYMRTFWNSAKDRRHCLGPRPVHNVMLNYLFDYMTEYKDKPHFALSFLVGLTHANINPLKLMDDDLYWFLNNAHNQGLLNNTMIFMFGDHGSRYSAIRKTLQGKLEERLPFMSITLPDWMPKRHPDMVQNLLMNAKRLVTPFDIHQTLQSVLHSSTRPVSVKQRGISLFREIPLERTCDHAHVAPHWCSCMTWEPASGDWASDLASAVLDDINAKTEVVRHKCAKLRLNVALHAEKMVPNEQVLRFKNTDDDHREAAFSDNSTVQVDELPVLYQVTVETLPGNGLYEGTVRVLPQSKNQFIVYQSTGDISRINRYGKQADCIRRSRPNMMPFCYCKDNKKPKRRL</sequence>
<dbReference type="RefSeq" id="XP_038050173.1">
    <property type="nucleotide sequence ID" value="XM_038194245.1"/>
</dbReference>
<proteinExistence type="predicted"/>
<evidence type="ECO:0000256" key="1">
    <source>
        <dbReference type="SAM" id="Phobius"/>
    </source>
</evidence>
<dbReference type="Proteomes" id="UP000887568">
    <property type="component" value="Unplaced"/>
</dbReference>
<evidence type="ECO:0000313" key="3">
    <source>
        <dbReference type="Proteomes" id="UP000887568"/>
    </source>
</evidence>
<evidence type="ECO:0000313" key="2">
    <source>
        <dbReference type="EnsemblMetazoa" id="XP_038050172.1"/>
    </source>
</evidence>
<dbReference type="GeneID" id="119723540"/>
<dbReference type="InterPro" id="IPR004245">
    <property type="entry name" value="DUF229"/>
</dbReference>
<dbReference type="Gene3D" id="3.40.720.10">
    <property type="entry name" value="Alkaline Phosphatase, subunit A"/>
    <property type="match status" value="1"/>
</dbReference>
<keyword evidence="1" id="KW-0472">Membrane</keyword>
<dbReference type="PANTHER" id="PTHR10974">
    <property type="entry name" value="FI08016P-RELATED"/>
    <property type="match status" value="1"/>
</dbReference>
<dbReference type="OMA" id="YKVRFGR"/>
<dbReference type="EnsemblMetazoa" id="XM_038194245.1">
    <property type="protein sequence ID" value="XP_038050173.1"/>
    <property type="gene ID" value="LOC119723540"/>
</dbReference>
<feature type="transmembrane region" description="Helical" evidence="1">
    <location>
        <begin position="16"/>
        <end position="36"/>
    </location>
</feature>
<dbReference type="RefSeq" id="XP_038050172.1">
    <property type="nucleotide sequence ID" value="XM_038194244.1"/>
</dbReference>
<reference evidence="2" key="1">
    <citation type="submission" date="2022-11" db="UniProtKB">
        <authorList>
            <consortium name="EnsemblMetazoa"/>
        </authorList>
    </citation>
    <scope>IDENTIFICATION</scope>
</reference>
<dbReference type="Pfam" id="PF02995">
    <property type="entry name" value="DUF229"/>
    <property type="match status" value="1"/>
</dbReference>
<dbReference type="PANTHER" id="PTHR10974:SF1">
    <property type="entry name" value="FI08016P-RELATED"/>
    <property type="match status" value="1"/>
</dbReference>
<name>A0A913ZEF3_PATMI</name>